<dbReference type="Pfam" id="PF01061">
    <property type="entry name" value="ABC2_membrane"/>
    <property type="match status" value="1"/>
</dbReference>
<evidence type="ECO:0000256" key="3">
    <source>
        <dbReference type="ARBA" id="ARBA00022989"/>
    </source>
</evidence>
<dbReference type="EMBL" id="JBHTBJ010000003">
    <property type="protein sequence ID" value="MFC7273503.1"/>
    <property type="molecule type" value="Genomic_DNA"/>
</dbReference>
<dbReference type="Proteomes" id="UP001596548">
    <property type="component" value="Unassembled WGS sequence"/>
</dbReference>
<dbReference type="InterPro" id="IPR047817">
    <property type="entry name" value="ABC2_TM_bact-type"/>
</dbReference>
<gene>
    <name evidence="8" type="ORF">ACFQS1_05895</name>
</gene>
<feature type="transmembrane region" description="Helical" evidence="6">
    <location>
        <begin position="235"/>
        <end position="256"/>
    </location>
</feature>
<dbReference type="PIRSF" id="PIRSF006648">
    <property type="entry name" value="DrrB"/>
    <property type="match status" value="1"/>
</dbReference>
<feature type="transmembrane region" description="Helical" evidence="6">
    <location>
        <begin position="177"/>
        <end position="197"/>
    </location>
</feature>
<feature type="transmembrane region" description="Helical" evidence="6">
    <location>
        <begin position="63"/>
        <end position="89"/>
    </location>
</feature>
<proteinExistence type="inferred from homology"/>
<keyword evidence="6" id="KW-1003">Cell membrane</keyword>
<protein>
    <recommendedName>
        <fullName evidence="6">Transport permease protein</fullName>
    </recommendedName>
</protein>
<dbReference type="PANTHER" id="PTHR43027">
    <property type="entry name" value="DOXORUBICIN RESISTANCE ABC TRANSPORTER PERMEASE PROTEIN DRRC-RELATED"/>
    <property type="match status" value="1"/>
</dbReference>
<comment type="caution">
    <text evidence="8">The sequence shown here is derived from an EMBL/GenBank/DDBJ whole genome shotgun (WGS) entry which is preliminary data.</text>
</comment>
<dbReference type="PANTHER" id="PTHR43027:SF1">
    <property type="entry name" value="DOXORUBICIN RESISTANCE ABC TRANSPORTER PERMEASE PROTEIN DRRC-RELATED"/>
    <property type="match status" value="1"/>
</dbReference>
<comment type="subcellular location">
    <subcellularLocation>
        <location evidence="6">Cell membrane</location>
        <topology evidence="6">Multi-pass membrane protein</topology>
    </subcellularLocation>
    <subcellularLocation>
        <location evidence="1">Membrane</location>
        <topology evidence="1">Multi-pass membrane protein</topology>
    </subcellularLocation>
</comment>
<keyword evidence="9" id="KW-1185">Reference proteome</keyword>
<evidence type="ECO:0000256" key="5">
    <source>
        <dbReference type="ARBA" id="ARBA00023251"/>
    </source>
</evidence>
<organism evidence="8 9">
    <name type="scientific">Paractinoplanes rhizophilus</name>
    <dbReference type="NCBI Taxonomy" id="1416877"/>
    <lineage>
        <taxon>Bacteria</taxon>
        <taxon>Bacillati</taxon>
        <taxon>Actinomycetota</taxon>
        <taxon>Actinomycetes</taxon>
        <taxon>Micromonosporales</taxon>
        <taxon>Micromonosporaceae</taxon>
        <taxon>Paractinoplanes</taxon>
    </lineage>
</organism>
<feature type="domain" description="ABC transmembrane type-2" evidence="7">
    <location>
        <begin position="31"/>
        <end position="256"/>
    </location>
</feature>
<feature type="transmembrane region" description="Helical" evidence="6">
    <location>
        <begin position="29"/>
        <end position="51"/>
    </location>
</feature>
<evidence type="ECO:0000256" key="2">
    <source>
        <dbReference type="ARBA" id="ARBA00022692"/>
    </source>
</evidence>
<keyword evidence="5" id="KW-0046">Antibiotic resistance</keyword>
<dbReference type="PROSITE" id="PS51012">
    <property type="entry name" value="ABC_TM2"/>
    <property type="match status" value="1"/>
</dbReference>
<evidence type="ECO:0000259" key="7">
    <source>
        <dbReference type="PROSITE" id="PS51012"/>
    </source>
</evidence>
<dbReference type="InterPro" id="IPR013525">
    <property type="entry name" value="ABC2_TM"/>
</dbReference>
<sequence>MSEVLAGEPPAPVSALSYLGGQIKYQIRLLIRTSRALVSAILLPALLLMALKMSSDSTPASTFSYLVAGAVVFSVISIGYVTHATGLVGAREQGVLKRLRGTALPAWCYLTGRVVATLIVALLSSAVALAVAWDVVHVHIALSRVPALALAVVIGTLCWAALGTAVAGLIPRPASAWPVLSLTYLPLLFISGVFFPATEEPAWVYRLAGWLPAQPFAALVESGLTGSAAGVGRHVAILGAWTLAGVVLSALTFRWLPRAGRSSAKRPVGRVTA</sequence>
<accession>A0ABW2HJV6</accession>
<reference evidence="9" key="1">
    <citation type="journal article" date="2019" name="Int. J. Syst. Evol. Microbiol.">
        <title>The Global Catalogue of Microorganisms (GCM) 10K type strain sequencing project: providing services to taxonomists for standard genome sequencing and annotation.</title>
        <authorList>
            <consortium name="The Broad Institute Genomics Platform"/>
            <consortium name="The Broad Institute Genome Sequencing Center for Infectious Disease"/>
            <person name="Wu L."/>
            <person name="Ma J."/>
        </authorList>
    </citation>
    <scope>NUCLEOTIDE SEQUENCE [LARGE SCALE GENOMIC DNA]</scope>
    <source>
        <strain evidence="9">XZYJT-10</strain>
    </source>
</reference>
<dbReference type="InterPro" id="IPR000412">
    <property type="entry name" value="ABC_2_transport"/>
</dbReference>
<comment type="similarity">
    <text evidence="6">Belongs to the ABC-2 integral membrane protein family.</text>
</comment>
<feature type="transmembrane region" description="Helical" evidence="6">
    <location>
        <begin position="110"/>
        <end position="133"/>
    </location>
</feature>
<keyword evidence="2 6" id="KW-0812">Transmembrane</keyword>
<dbReference type="InterPro" id="IPR052902">
    <property type="entry name" value="ABC-2_transporter"/>
</dbReference>
<evidence type="ECO:0000313" key="8">
    <source>
        <dbReference type="EMBL" id="MFC7273503.1"/>
    </source>
</evidence>
<name>A0ABW2HJV6_9ACTN</name>
<keyword evidence="4 6" id="KW-0472">Membrane</keyword>
<evidence type="ECO:0000256" key="1">
    <source>
        <dbReference type="ARBA" id="ARBA00004141"/>
    </source>
</evidence>
<feature type="transmembrane region" description="Helical" evidence="6">
    <location>
        <begin position="145"/>
        <end position="170"/>
    </location>
</feature>
<keyword evidence="6" id="KW-0813">Transport</keyword>
<evidence type="ECO:0000256" key="6">
    <source>
        <dbReference type="RuleBase" id="RU361157"/>
    </source>
</evidence>
<dbReference type="RefSeq" id="WP_378965067.1">
    <property type="nucleotide sequence ID" value="NZ_JBHTBJ010000003.1"/>
</dbReference>
<evidence type="ECO:0000256" key="4">
    <source>
        <dbReference type="ARBA" id="ARBA00023136"/>
    </source>
</evidence>
<evidence type="ECO:0000313" key="9">
    <source>
        <dbReference type="Proteomes" id="UP001596548"/>
    </source>
</evidence>
<keyword evidence="3 6" id="KW-1133">Transmembrane helix</keyword>